<dbReference type="GO" id="GO:0005886">
    <property type="term" value="C:plasma membrane"/>
    <property type="evidence" value="ECO:0007669"/>
    <property type="project" value="UniProtKB-SubCell"/>
</dbReference>
<dbReference type="EMBL" id="JAAKZV010000131">
    <property type="protein sequence ID" value="NGN67230.1"/>
    <property type="molecule type" value="Genomic_DNA"/>
</dbReference>
<evidence type="ECO:0000313" key="8">
    <source>
        <dbReference type="Proteomes" id="UP000481583"/>
    </source>
</evidence>
<feature type="transmembrane region" description="Helical" evidence="5">
    <location>
        <begin position="80"/>
        <end position="100"/>
    </location>
</feature>
<feature type="transmembrane region" description="Helical" evidence="5">
    <location>
        <begin position="346"/>
        <end position="365"/>
    </location>
</feature>
<dbReference type="PROSITE" id="PS50850">
    <property type="entry name" value="MFS"/>
    <property type="match status" value="1"/>
</dbReference>
<dbReference type="AlphaFoldDB" id="A0A6G4U665"/>
<evidence type="ECO:0000313" key="7">
    <source>
        <dbReference type="EMBL" id="NGN67230.1"/>
    </source>
</evidence>
<evidence type="ECO:0000256" key="5">
    <source>
        <dbReference type="SAM" id="Phobius"/>
    </source>
</evidence>
<dbReference type="InterPro" id="IPR036259">
    <property type="entry name" value="MFS_trans_sf"/>
</dbReference>
<evidence type="ECO:0000256" key="1">
    <source>
        <dbReference type="ARBA" id="ARBA00004651"/>
    </source>
</evidence>
<dbReference type="InterPro" id="IPR020846">
    <property type="entry name" value="MFS_dom"/>
</dbReference>
<reference evidence="7 8" key="1">
    <citation type="submission" date="2020-02" db="EMBL/GenBank/DDBJ databases">
        <title>Whole-genome analyses of novel actinobacteria.</title>
        <authorList>
            <person name="Sahin N."/>
        </authorList>
    </citation>
    <scope>NUCLEOTIDE SEQUENCE [LARGE SCALE GENOMIC DNA]</scope>
    <source>
        <strain evidence="7 8">A7024</strain>
    </source>
</reference>
<dbReference type="PANTHER" id="PTHR23542">
    <property type="match status" value="1"/>
</dbReference>
<keyword evidence="2 5" id="KW-0812">Transmembrane</keyword>
<dbReference type="GO" id="GO:0022857">
    <property type="term" value="F:transmembrane transporter activity"/>
    <property type="evidence" value="ECO:0007669"/>
    <property type="project" value="InterPro"/>
</dbReference>
<dbReference type="SUPFAM" id="SSF103473">
    <property type="entry name" value="MFS general substrate transporter"/>
    <property type="match status" value="1"/>
</dbReference>
<dbReference type="InterPro" id="IPR011701">
    <property type="entry name" value="MFS"/>
</dbReference>
<feature type="transmembrane region" description="Helical" evidence="5">
    <location>
        <begin position="313"/>
        <end position="334"/>
    </location>
</feature>
<dbReference type="PANTHER" id="PTHR23542:SF1">
    <property type="entry name" value="MAJOR FACILITATOR SUPERFAMILY (MFS) PROFILE DOMAIN-CONTAINING PROTEIN"/>
    <property type="match status" value="1"/>
</dbReference>
<feature type="transmembrane region" description="Helical" evidence="5">
    <location>
        <begin position="106"/>
        <end position="126"/>
    </location>
</feature>
<evidence type="ECO:0000256" key="2">
    <source>
        <dbReference type="ARBA" id="ARBA00022692"/>
    </source>
</evidence>
<proteinExistence type="predicted"/>
<name>A0A6G4U665_9ACTN</name>
<keyword evidence="3 5" id="KW-1133">Transmembrane helix</keyword>
<feature type="transmembrane region" description="Helical" evidence="5">
    <location>
        <begin position="260"/>
        <end position="279"/>
    </location>
</feature>
<feature type="transmembrane region" description="Helical" evidence="5">
    <location>
        <begin position="371"/>
        <end position="393"/>
    </location>
</feature>
<gene>
    <name evidence="7" type="ORF">G5C51_25405</name>
</gene>
<dbReference type="Pfam" id="PF07690">
    <property type="entry name" value="MFS_1"/>
    <property type="match status" value="1"/>
</dbReference>
<evidence type="ECO:0000256" key="3">
    <source>
        <dbReference type="ARBA" id="ARBA00022989"/>
    </source>
</evidence>
<feature type="domain" description="Major facilitator superfamily (MFS) profile" evidence="6">
    <location>
        <begin position="223"/>
        <end position="419"/>
    </location>
</feature>
<feature type="transmembrane region" description="Helical" evidence="5">
    <location>
        <begin position="20"/>
        <end position="41"/>
    </location>
</feature>
<feature type="transmembrane region" description="Helical" evidence="5">
    <location>
        <begin position="224"/>
        <end position="248"/>
    </location>
</feature>
<dbReference type="Gene3D" id="1.20.1250.20">
    <property type="entry name" value="MFS general substrate transporter like domains"/>
    <property type="match status" value="1"/>
</dbReference>
<accession>A0A6G4U665</accession>
<protein>
    <submittedName>
        <fullName evidence="7">MFS transporter</fullName>
    </submittedName>
</protein>
<dbReference type="Proteomes" id="UP000481583">
    <property type="component" value="Unassembled WGS sequence"/>
</dbReference>
<keyword evidence="4 5" id="KW-0472">Membrane</keyword>
<evidence type="ECO:0000256" key="4">
    <source>
        <dbReference type="ARBA" id="ARBA00023136"/>
    </source>
</evidence>
<evidence type="ECO:0000259" key="6">
    <source>
        <dbReference type="PROSITE" id="PS50850"/>
    </source>
</evidence>
<comment type="caution">
    <text evidence="7">The sequence shown here is derived from an EMBL/GenBank/DDBJ whole genome shotgun (WGS) entry which is preliminary data.</text>
</comment>
<dbReference type="RefSeq" id="WP_165240527.1">
    <property type="nucleotide sequence ID" value="NZ_JAAKZV010000131.1"/>
</dbReference>
<comment type="subcellular location">
    <subcellularLocation>
        <location evidence="1">Cell membrane</location>
        <topology evidence="1">Multi-pass membrane protein</topology>
    </subcellularLocation>
</comment>
<keyword evidence="8" id="KW-1185">Reference proteome</keyword>
<sequence length="419" mass="41711">MAATDTYRRVIALTGPALPVLSFLGRLPVAMIQFGSVLLVAETSGSLGTAGLVGGALAVGQVACGPLVARLADRRGQRPVVLCFALLNAVAVAALVAASMADLRSIVLTLLGAAAGATVPAIGPLARSRLVTLARQRDGADEQVIGAAMSLEGTLDETAFVLGPALVGLAAVVAHPAAALALAAVLVAACGSAFALHPTAELARKAAPAASSAPKRAPAPPRAVYLLCASLALQGAMFGAAQAGIAALTEELGQPEQAGLVYAAMGVMSAVVGLGMAAVPARYGLQLRRRVATGAGLLLSLPLLWAHSLWALYAIVVVLGITIAPHLISVFGLTERAVPPVRLGQAMAFATSALVGGQALSVAVSGRLAEAYGPAAAFGLGVVAMGLCFVLALGRAAGAGTKREVTRSARSSRAYAPPG</sequence>
<feature type="transmembrane region" description="Helical" evidence="5">
    <location>
        <begin position="47"/>
        <end position="68"/>
    </location>
</feature>
<organism evidence="7 8">
    <name type="scientific">Streptomyces coryli</name>
    <dbReference type="NCBI Taxonomy" id="1128680"/>
    <lineage>
        <taxon>Bacteria</taxon>
        <taxon>Bacillati</taxon>
        <taxon>Actinomycetota</taxon>
        <taxon>Actinomycetes</taxon>
        <taxon>Kitasatosporales</taxon>
        <taxon>Streptomycetaceae</taxon>
        <taxon>Streptomyces</taxon>
    </lineage>
</organism>